<dbReference type="InterPro" id="IPR053934">
    <property type="entry name" value="HTTM_dom"/>
</dbReference>
<proteinExistence type="predicted"/>
<comment type="subcellular location">
    <subcellularLocation>
        <location evidence="1">Endomembrane system</location>
        <topology evidence="1">Multi-pass membrane protein</topology>
    </subcellularLocation>
</comment>
<feature type="region of interest" description="Disordered" evidence="5">
    <location>
        <begin position="578"/>
        <end position="677"/>
    </location>
</feature>
<dbReference type="GO" id="GO:0012505">
    <property type="term" value="C:endomembrane system"/>
    <property type="evidence" value="ECO:0007669"/>
    <property type="project" value="UniProtKB-SubCell"/>
</dbReference>
<feature type="region of interest" description="Disordered" evidence="5">
    <location>
        <begin position="323"/>
        <end position="349"/>
    </location>
</feature>
<keyword evidence="9" id="KW-1185">Reference proteome</keyword>
<feature type="transmembrane region" description="Helical" evidence="6">
    <location>
        <begin position="77"/>
        <end position="96"/>
    </location>
</feature>
<dbReference type="STRING" id="1891926.Fuma_01027"/>
<dbReference type="OrthoDB" id="128729at2"/>
<evidence type="ECO:0000256" key="5">
    <source>
        <dbReference type="SAM" id="MobiDB-lite"/>
    </source>
</evidence>
<evidence type="ECO:0000313" key="8">
    <source>
        <dbReference type="EMBL" id="APZ91439.1"/>
    </source>
</evidence>
<feature type="compositionally biased region" description="Basic and acidic residues" evidence="5">
    <location>
        <begin position="643"/>
        <end position="658"/>
    </location>
</feature>
<evidence type="ECO:0000256" key="3">
    <source>
        <dbReference type="ARBA" id="ARBA00022989"/>
    </source>
</evidence>
<dbReference type="Pfam" id="PF05090">
    <property type="entry name" value="HTTM"/>
    <property type="match status" value="1"/>
</dbReference>
<evidence type="ECO:0000256" key="2">
    <source>
        <dbReference type="ARBA" id="ARBA00022692"/>
    </source>
</evidence>
<dbReference type="RefSeq" id="WP_077023202.1">
    <property type="nucleotide sequence ID" value="NZ_CP017641.1"/>
</dbReference>
<feature type="transmembrane region" description="Helical" evidence="6">
    <location>
        <begin position="270"/>
        <end position="301"/>
    </location>
</feature>
<dbReference type="Proteomes" id="UP000187735">
    <property type="component" value="Chromosome"/>
</dbReference>
<evidence type="ECO:0000256" key="6">
    <source>
        <dbReference type="SAM" id="Phobius"/>
    </source>
</evidence>
<reference evidence="8 9" key="1">
    <citation type="journal article" date="2016" name="Front. Microbiol.">
        <title>Fuerstia marisgermanicae gen. nov., sp. nov., an Unusual Member of the Phylum Planctomycetes from the German Wadden Sea.</title>
        <authorList>
            <person name="Kohn T."/>
            <person name="Heuer A."/>
            <person name="Jogler M."/>
            <person name="Vollmers J."/>
            <person name="Boedeker C."/>
            <person name="Bunk B."/>
            <person name="Rast P."/>
            <person name="Borchert D."/>
            <person name="Glockner I."/>
            <person name="Freese H.M."/>
            <person name="Klenk H.P."/>
            <person name="Overmann J."/>
            <person name="Kaster A.K."/>
            <person name="Rohde M."/>
            <person name="Wiegand S."/>
            <person name="Jogler C."/>
        </authorList>
    </citation>
    <scope>NUCLEOTIDE SEQUENCE [LARGE SCALE GENOMIC DNA]</scope>
    <source>
        <strain evidence="8 9">NH11</strain>
    </source>
</reference>
<dbReference type="InterPro" id="IPR011020">
    <property type="entry name" value="HTTM-like"/>
</dbReference>
<protein>
    <submittedName>
        <fullName evidence="8">Antimicrobial peptide system protein, SdpB family</fullName>
    </submittedName>
</protein>
<dbReference type="AlphaFoldDB" id="A0A1P8WBK0"/>
<evidence type="ECO:0000256" key="4">
    <source>
        <dbReference type="ARBA" id="ARBA00023136"/>
    </source>
</evidence>
<evidence type="ECO:0000259" key="7">
    <source>
        <dbReference type="SMART" id="SM00752"/>
    </source>
</evidence>
<feature type="compositionally biased region" description="Polar residues" evidence="5">
    <location>
        <begin position="625"/>
        <end position="642"/>
    </location>
</feature>
<feature type="compositionally biased region" description="Basic and acidic residues" evidence="5">
    <location>
        <begin position="585"/>
        <end position="596"/>
    </location>
</feature>
<feature type="compositionally biased region" description="Polar residues" evidence="5">
    <location>
        <begin position="603"/>
        <end position="614"/>
    </location>
</feature>
<dbReference type="PANTHER" id="PTHR39535:SF2">
    <property type="entry name" value="HTTM DOMAIN-CONTAINING PROTEIN"/>
    <property type="match status" value="1"/>
</dbReference>
<feature type="transmembrane region" description="Helical" evidence="6">
    <location>
        <begin position="143"/>
        <end position="167"/>
    </location>
</feature>
<keyword evidence="3 6" id="KW-1133">Transmembrane helix</keyword>
<evidence type="ECO:0000256" key="1">
    <source>
        <dbReference type="ARBA" id="ARBA00004127"/>
    </source>
</evidence>
<sequence length="819" mass="89949">MSITSANSVVDRCQSVLSDAWSQWREFWFKPADPLMLGVIRILTGLMLTYNLLVWSLDLRTFFGQESLQPLDAIRSVYQFDYVFSFLFYVPDAWLVPVHWTCILIALLFCFGVGTRVTAALAFLITISYSQRVPVANFGLDQILGMLCLYLAIGPSGQCLSVDSWWRNRKKAKRGLKLPVLKLASARTTLRLIQIHICIIYFWAGFAKLKGDSWWTGEAMWQVIANQEYQTADLTWMAHVPWLPYLLAHVTVAWEVFFCMMVWRPRWRPLMLGVGTMMHIGIGAFLGMWTFGLVMTFPYLAFAKPSRWRRRLVLWPRQEVEEQAELPSSETADALAAESPAGELPPEIPPHQELQEAKSEDELVTAAANEFGLADETNDQRQDTTESVAEASDADWDMEADAEPEFALEPASVVEGLATPGTADGDIAADPFDADLVDSGAPTDVPDLVETATLDTTPTVAAEEFTTPPQLAETSHAVQTFVSDPLTDGNENSPVAEESMIQPLAATAESTMAENDDTKNDSDESSSTLSVADMLKGLPDPPVIIDRRTNGVAPSVPDEQLTPDGETVVHVMDDDNYMVGATPSQEKDSGERDHVPAEPQIIQPISDTTTPSDNKNSDGPAASEPDTTPFNSGATMTNNAKNTEGKNEISTSRMERIKPKSANSMTGAPPPQVDGHVEDSVLAPESEVLLVALHAPERNTFRTYLRKHDIPCRAAMSAENAVSIVLNMKPAAVLLSGSCMNPEEILTLIDDINDMVDAPVLALLTVSQINHLSNDALSAHVLQYPASLRQVREELSLILMEEGNAKPRCSLRAALANND</sequence>
<dbReference type="PANTHER" id="PTHR39535">
    <property type="entry name" value="SPORULATION-DELAYING PROTEIN SDPB"/>
    <property type="match status" value="1"/>
</dbReference>
<feature type="transmembrane region" description="Helical" evidence="6">
    <location>
        <begin position="188"/>
        <end position="206"/>
    </location>
</feature>
<feature type="domain" description="HTTM-like" evidence="7">
    <location>
        <begin position="29"/>
        <end position="308"/>
    </location>
</feature>
<evidence type="ECO:0000313" key="9">
    <source>
        <dbReference type="Proteomes" id="UP000187735"/>
    </source>
</evidence>
<keyword evidence="4 6" id="KW-0472">Membrane</keyword>
<organism evidence="8 9">
    <name type="scientific">Fuerstiella marisgermanici</name>
    <dbReference type="NCBI Taxonomy" id="1891926"/>
    <lineage>
        <taxon>Bacteria</taxon>
        <taxon>Pseudomonadati</taxon>
        <taxon>Planctomycetota</taxon>
        <taxon>Planctomycetia</taxon>
        <taxon>Planctomycetales</taxon>
        <taxon>Planctomycetaceae</taxon>
        <taxon>Fuerstiella</taxon>
    </lineage>
</organism>
<dbReference type="EMBL" id="CP017641">
    <property type="protein sequence ID" value="APZ91439.1"/>
    <property type="molecule type" value="Genomic_DNA"/>
</dbReference>
<feature type="region of interest" description="Disordered" evidence="5">
    <location>
        <begin position="371"/>
        <end position="396"/>
    </location>
</feature>
<dbReference type="KEGG" id="fmr:Fuma_01027"/>
<feature type="transmembrane region" description="Helical" evidence="6">
    <location>
        <begin position="35"/>
        <end position="57"/>
    </location>
</feature>
<keyword evidence="2 6" id="KW-0812">Transmembrane</keyword>
<gene>
    <name evidence="8" type="ORF">Fuma_01027</name>
</gene>
<name>A0A1P8WBK0_9PLAN</name>
<dbReference type="InterPro" id="IPR052964">
    <property type="entry name" value="Sporulation_signal_mat"/>
</dbReference>
<feature type="transmembrane region" description="Helical" evidence="6">
    <location>
        <begin position="103"/>
        <end position="131"/>
    </location>
</feature>
<dbReference type="SMART" id="SM00752">
    <property type="entry name" value="HTTM"/>
    <property type="match status" value="1"/>
</dbReference>
<feature type="transmembrane region" description="Helical" evidence="6">
    <location>
        <begin position="242"/>
        <end position="263"/>
    </location>
</feature>
<accession>A0A1P8WBK0</accession>